<proteinExistence type="predicted"/>
<keyword evidence="1 3" id="KW-0378">Hydrolase</keyword>
<dbReference type="RefSeq" id="WP_230753948.1">
    <property type="nucleotide sequence ID" value="NZ_JAINWA010000001.1"/>
</dbReference>
<feature type="domain" description="Isochorismatase-like" evidence="2">
    <location>
        <begin position="4"/>
        <end position="144"/>
    </location>
</feature>
<dbReference type="PANTHER" id="PTHR43540">
    <property type="entry name" value="PEROXYUREIDOACRYLATE/UREIDOACRYLATE AMIDOHYDROLASE-RELATED"/>
    <property type="match status" value="1"/>
</dbReference>
<dbReference type="InterPro" id="IPR050272">
    <property type="entry name" value="Isochorismatase-like_hydrls"/>
</dbReference>
<sequence>MKEVLILIDIQNDYFPYGRFPLAGMRSAASNAAKLLKRRRDEGTPVIHIRHISESPDAGFFLPDTRGSEIHDSVRPLESETVLIKHTPNSFAGTDLLEILRGLGAEELHLAGAMTNMCVDSTARAAFDLGFKVVVHGKACAARPLFGTKLIHRLFLANLGSAFARIV</sequence>
<evidence type="ECO:0000313" key="4">
    <source>
        <dbReference type="Proteomes" id="UP001198163"/>
    </source>
</evidence>
<dbReference type="Pfam" id="PF00857">
    <property type="entry name" value="Isochorismatase"/>
    <property type="match status" value="1"/>
</dbReference>
<accession>A0AAE3JJC7</accession>
<dbReference type="AlphaFoldDB" id="A0AAE3JJC7"/>
<evidence type="ECO:0000259" key="2">
    <source>
        <dbReference type="Pfam" id="PF00857"/>
    </source>
</evidence>
<protein>
    <submittedName>
        <fullName evidence="3">Cysteine hydrolase</fullName>
    </submittedName>
</protein>
<comment type="caution">
    <text evidence="3">The sequence shown here is derived from an EMBL/GenBank/DDBJ whole genome shotgun (WGS) entry which is preliminary data.</text>
</comment>
<dbReference type="GO" id="GO:0016787">
    <property type="term" value="F:hydrolase activity"/>
    <property type="evidence" value="ECO:0007669"/>
    <property type="project" value="UniProtKB-KW"/>
</dbReference>
<keyword evidence="4" id="KW-1185">Reference proteome</keyword>
<gene>
    <name evidence="3" type="ORF">K7J14_05145</name>
</gene>
<name>A0AAE3JJC7_9SPIR</name>
<organism evidence="3 4">
    <name type="scientific">Teretinema zuelzerae</name>
    <dbReference type="NCBI Taxonomy" id="156"/>
    <lineage>
        <taxon>Bacteria</taxon>
        <taxon>Pseudomonadati</taxon>
        <taxon>Spirochaetota</taxon>
        <taxon>Spirochaetia</taxon>
        <taxon>Spirochaetales</taxon>
        <taxon>Treponemataceae</taxon>
        <taxon>Teretinema</taxon>
    </lineage>
</organism>
<reference evidence="3" key="1">
    <citation type="submission" date="2021-08" db="EMBL/GenBank/DDBJ databases">
        <title>Comparative analyses of Brucepasteria parasyntrophica and Teretinema zuelzerae.</title>
        <authorList>
            <person name="Song Y."/>
            <person name="Brune A."/>
        </authorList>
    </citation>
    <scope>NUCLEOTIDE SEQUENCE</scope>
    <source>
        <strain evidence="3">DSM 1903</strain>
    </source>
</reference>
<dbReference type="EMBL" id="JAINWA010000001">
    <property type="protein sequence ID" value="MCD1654085.1"/>
    <property type="molecule type" value="Genomic_DNA"/>
</dbReference>
<dbReference type="PANTHER" id="PTHR43540:SF1">
    <property type="entry name" value="ISOCHORISMATASE HYDROLASE"/>
    <property type="match status" value="1"/>
</dbReference>
<dbReference type="Proteomes" id="UP001198163">
    <property type="component" value="Unassembled WGS sequence"/>
</dbReference>
<dbReference type="CDD" id="cd01014">
    <property type="entry name" value="nicotinamidase_related"/>
    <property type="match status" value="1"/>
</dbReference>
<evidence type="ECO:0000256" key="1">
    <source>
        <dbReference type="ARBA" id="ARBA00022801"/>
    </source>
</evidence>
<dbReference type="Gene3D" id="3.40.50.850">
    <property type="entry name" value="Isochorismatase-like"/>
    <property type="match status" value="1"/>
</dbReference>
<evidence type="ECO:0000313" key="3">
    <source>
        <dbReference type="EMBL" id="MCD1654085.1"/>
    </source>
</evidence>
<dbReference type="InterPro" id="IPR000868">
    <property type="entry name" value="Isochorismatase-like_dom"/>
</dbReference>
<dbReference type="InterPro" id="IPR036380">
    <property type="entry name" value="Isochorismatase-like_sf"/>
</dbReference>
<dbReference type="SUPFAM" id="SSF52499">
    <property type="entry name" value="Isochorismatase-like hydrolases"/>
    <property type="match status" value="1"/>
</dbReference>